<evidence type="ECO:0000313" key="2">
    <source>
        <dbReference type="Proteomes" id="UP000325313"/>
    </source>
</evidence>
<dbReference type="Proteomes" id="UP000325313">
    <property type="component" value="Unassembled WGS sequence"/>
</dbReference>
<dbReference type="EMBL" id="VDEP01000479">
    <property type="protein sequence ID" value="KAA1071221.1"/>
    <property type="molecule type" value="Genomic_DNA"/>
</dbReference>
<evidence type="ECO:0000313" key="1">
    <source>
        <dbReference type="EMBL" id="KAA1071221.1"/>
    </source>
</evidence>
<name>A0A5B0M3X3_PUCGR</name>
<protein>
    <submittedName>
        <fullName evidence="1">Uncharacterized protein</fullName>
    </submittedName>
</protein>
<proteinExistence type="predicted"/>
<organism evidence="1 2">
    <name type="scientific">Puccinia graminis f. sp. tritici</name>
    <dbReference type="NCBI Taxonomy" id="56615"/>
    <lineage>
        <taxon>Eukaryota</taxon>
        <taxon>Fungi</taxon>
        <taxon>Dikarya</taxon>
        <taxon>Basidiomycota</taxon>
        <taxon>Pucciniomycotina</taxon>
        <taxon>Pucciniomycetes</taxon>
        <taxon>Pucciniales</taxon>
        <taxon>Pucciniaceae</taxon>
        <taxon>Puccinia</taxon>
    </lineage>
</organism>
<dbReference type="AlphaFoldDB" id="A0A5B0M3X3"/>
<accession>A0A5B0M3X3</accession>
<comment type="caution">
    <text evidence="1">The sequence shown here is derived from an EMBL/GenBank/DDBJ whole genome shotgun (WGS) entry which is preliminary data.</text>
</comment>
<gene>
    <name evidence="1" type="ORF">PGTUg99_020279</name>
</gene>
<sequence>MLSAWAVEREETIFDFLYQSRIGQPKMIKKHPPNYMEEKKMIKKIGCHVPIAPYSDDTSGNVTQHSTRGNGT</sequence>
<reference evidence="1 2" key="1">
    <citation type="submission" date="2019-05" db="EMBL/GenBank/DDBJ databases">
        <title>Emergence of the Ug99 lineage of the wheat stem rust pathogen through somatic hybridization.</title>
        <authorList>
            <person name="Li F."/>
            <person name="Upadhyaya N.M."/>
            <person name="Sperschneider J."/>
            <person name="Matny O."/>
            <person name="Nguyen-Phuc H."/>
            <person name="Mago R."/>
            <person name="Raley C."/>
            <person name="Miller M.E."/>
            <person name="Silverstein K.A.T."/>
            <person name="Henningsen E."/>
            <person name="Hirsch C.D."/>
            <person name="Visser B."/>
            <person name="Pretorius Z.A."/>
            <person name="Steffenson B.J."/>
            <person name="Schwessinger B."/>
            <person name="Dodds P.N."/>
            <person name="Figueroa M."/>
        </authorList>
    </citation>
    <scope>NUCLEOTIDE SEQUENCE [LARGE SCALE GENOMIC DNA]</scope>
    <source>
        <strain evidence="1 2">Ug99</strain>
    </source>
</reference>